<dbReference type="PANTHER" id="PTHR47447:SF17">
    <property type="entry name" value="OS12G0638900 PROTEIN"/>
    <property type="match status" value="1"/>
</dbReference>
<protein>
    <recommendedName>
        <fullName evidence="6">Pentatricopeptide repeat-containing protein</fullName>
    </recommendedName>
</protein>
<feature type="region of interest" description="Disordered" evidence="3">
    <location>
        <begin position="1"/>
        <end position="41"/>
    </location>
</feature>
<evidence type="ECO:0008006" key="6">
    <source>
        <dbReference type="Google" id="ProtNLM"/>
    </source>
</evidence>
<evidence type="ECO:0000256" key="1">
    <source>
        <dbReference type="ARBA" id="ARBA00022737"/>
    </source>
</evidence>
<evidence type="ECO:0000313" key="4">
    <source>
        <dbReference type="EMBL" id="CAK9082864.1"/>
    </source>
</evidence>
<dbReference type="NCBIfam" id="TIGR00756">
    <property type="entry name" value="PPR"/>
    <property type="match status" value="4"/>
</dbReference>
<feature type="compositionally biased region" description="Basic and acidic residues" evidence="3">
    <location>
        <begin position="81"/>
        <end position="90"/>
    </location>
</feature>
<accession>A0ABP0Q6Q1</accession>
<feature type="repeat" description="PPR" evidence="2">
    <location>
        <begin position="244"/>
        <end position="278"/>
    </location>
</feature>
<sequence>MHPLPSSAASPPILSDPRATELLRQRQERNNALASVTQPRGGRVRSGFSLGVLWSAGAHHSSMVLGRQRSKQTWRTSPRGAPEESTERSRTSPCRPVLTSDLRDELQKLCDGHGTAGGSRNLEYFLEQIMFPEVRNSQRSILRQILRILSEKQEAQLVYTVLEAIRTHSSLKLEVSNYVVGISTCAKAKQWQEALKLFETMPKSKIQPDVISYSAAISACEKGGQWRHALRLFQAMPKATVQPDVISYNASIRACEKGGQWWQALKLLVDMPKEIVHPSVITYSAAISACEKGGQWQQALTLFEVMPKATVQPNIVSYSAAISACEKGGQWQQALKLFEAMPNASIQPNIFSYSAAISACEKGRAMAASLDLV</sequence>
<organism evidence="4 5">
    <name type="scientific">Durusdinium trenchii</name>
    <dbReference type="NCBI Taxonomy" id="1381693"/>
    <lineage>
        <taxon>Eukaryota</taxon>
        <taxon>Sar</taxon>
        <taxon>Alveolata</taxon>
        <taxon>Dinophyceae</taxon>
        <taxon>Suessiales</taxon>
        <taxon>Symbiodiniaceae</taxon>
        <taxon>Durusdinium</taxon>
    </lineage>
</organism>
<feature type="repeat" description="PPR" evidence="2">
    <location>
        <begin position="279"/>
        <end position="313"/>
    </location>
</feature>
<proteinExistence type="predicted"/>
<dbReference type="Proteomes" id="UP001642484">
    <property type="component" value="Unassembled WGS sequence"/>
</dbReference>
<dbReference type="InterPro" id="IPR011990">
    <property type="entry name" value="TPR-like_helical_dom_sf"/>
</dbReference>
<dbReference type="Pfam" id="PF01535">
    <property type="entry name" value="PPR"/>
    <property type="match status" value="2"/>
</dbReference>
<keyword evidence="1" id="KW-0677">Repeat</keyword>
<dbReference type="EMBL" id="CAXAMN010023973">
    <property type="protein sequence ID" value="CAK9082864.1"/>
    <property type="molecule type" value="Genomic_DNA"/>
</dbReference>
<evidence type="ECO:0000313" key="5">
    <source>
        <dbReference type="Proteomes" id="UP001642484"/>
    </source>
</evidence>
<reference evidence="4 5" key="1">
    <citation type="submission" date="2024-02" db="EMBL/GenBank/DDBJ databases">
        <authorList>
            <person name="Chen Y."/>
            <person name="Shah S."/>
            <person name="Dougan E. K."/>
            <person name="Thang M."/>
            <person name="Chan C."/>
        </authorList>
    </citation>
    <scope>NUCLEOTIDE SEQUENCE [LARGE SCALE GENOMIC DNA]</scope>
</reference>
<dbReference type="Gene3D" id="1.25.40.10">
    <property type="entry name" value="Tetratricopeptide repeat domain"/>
    <property type="match status" value="2"/>
</dbReference>
<evidence type="ECO:0000256" key="2">
    <source>
        <dbReference type="PROSITE-ProRule" id="PRU00708"/>
    </source>
</evidence>
<comment type="caution">
    <text evidence="4">The sequence shown here is derived from an EMBL/GenBank/DDBJ whole genome shotgun (WGS) entry which is preliminary data.</text>
</comment>
<keyword evidence="5" id="KW-1185">Reference proteome</keyword>
<dbReference type="PROSITE" id="PS51375">
    <property type="entry name" value="PPR"/>
    <property type="match status" value="5"/>
</dbReference>
<feature type="region of interest" description="Disordered" evidence="3">
    <location>
        <begin position="63"/>
        <end position="97"/>
    </location>
</feature>
<name>A0ABP0Q6Q1_9DINO</name>
<dbReference type="PANTHER" id="PTHR47447">
    <property type="entry name" value="OS03G0856100 PROTEIN"/>
    <property type="match status" value="1"/>
</dbReference>
<feature type="repeat" description="PPR" evidence="2">
    <location>
        <begin position="209"/>
        <end position="243"/>
    </location>
</feature>
<feature type="repeat" description="PPR" evidence="2">
    <location>
        <begin position="314"/>
        <end position="348"/>
    </location>
</feature>
<dbReference type="Pfam" id="PF13041">
    <property type="entry name" value="PPR_2"/>
    <property type="match status" value="2"/>
</dbReference>
<evidence type="ECO:0000256" key="3">
    <source>
        <dbReference type="SAM" id="MobiDB-lite"/>
    </source>
</evidence>
<gene>
    <name evidence="4" type="ORF">CCMP2556_LOCUS40449</name>
</gene>
<feature type="compositionally biased region" description="Basic and acidic residues" evidence="3">
    <location>
        <begin position="18"/>
        <end position="29"/>
    </location>
</feature>
<feature type="repeat" description="PPR" evidence="2">
    <location>
        <begin position="174"/>
        <end position="208"/>
    </location>
</feature>
<dbReference type="InterPro" id="IPR002885">
    <property type="entry name" value="PPR_rpt"/>
</dbReference>
<feature type="compositionally biased region" description="Low complexity" evidence="3">
    <location>
        <begin position="1"/>
        <end position="15"/>
    </location>
</feature>